<keyword evidence="3 5" id="KW-0238">DNA-binding</keyword>
<dbReference type="SMART" id="SM00862">
    <property type="entry name" value="Trans_reg_C"/>
    <property type="match status" value="1"/>
</dbReference>
<dbReference type="Pfam" id="PF13424">
    <property type="entry name" value="TPR_12"/>
    <property type="match status" value="2"/>
</dbReference>
<proteinExistence type="inferred from homology"/>
<feature type="DNA-binding region" description="OmpR/PhoB-type" evidence="5">
    <location>
        <begin position="1"/>
        <end position="100"/>
    </location>
</feature>
<evidence type="ECO:0000256" key="2">
    <source>
        <dbReference type="ARBA" id="ARBA00023015"/>
    </source>
</evidence>
<protein>
    <submittedName>
        <fullName evidence="7">SARP family transcriptional regulator</fullName>
    </submittedName>
</protein>
<dbReference type="SMART" id="SM01043">
    <property type="entry name" value="BTAD"/>
    <property type="match status" value="1"/>
</dbReference>
<evidence type="ECO:0000256" key="1">
    <source>
        <dbReference type="ARBA" id="ARBA00005820"/>
    </source>
</evidence>
<gene>
    <name evidence="7" type="ORF">Pma05_73480</name>
</gene>
<dbReference type="PRINTS" id="PR00364">
    <property type="entry name" value="DISEASERSIST"/>
</dbReference>
<evidence type="ECO:0000256" key="5">
    <source>
        <dbReference type="PROSITE-ProRule" id="PRU01091"/>
    </source>
</evidence>
<evidence type="ECO:0000256" key="3">
    <source>
        <dbReference type="ARBA" id="ARBA00023125"/>
    </source>
</evidence>
<dbReference type="PANTHER" id="PTHR35807">
    <property type="entry name" value="TRANSCRIPTIONAL REGULATOR REDD-RELATED"/>
    <property type="match status" value="1"/>
</dbReference>
<dbReference type="PROSITE" id="PS51755">
    <property type="entry name" value="OMPR_PHOB"/>
    <property type="match status" value="1"/>
</dbReference>
<evidence type="ECO:0000259" key="6">
    <source>
        <dbReference type="PROSITE" id="PS51755"/>
    </source>
</evidence>
<dbReference type="InterPro" id="IPR016032">
    <property type="entry name" value="Sig_transdc_resp-reg_C-effctor"/>
</dbReference>
<keyword evidence="8" id="KW-1185">Reference proteome</keyword>
<dbReference type="CDD" id="cd15831">
    <property type="entry name" value="BTAD"/>
    <property type="match status" value="1"/>
</dbReference>
<dbReference type="Pfam" id="PF00486">
    <property type="entry name" value="Trans_reg_C"/>
    <property type="match status" value="1"/>
</dbReference>
<keyword evidence="4" id="KW-0804">Transcription</keyword>
<dbReference type="PANTHER" id="PTHR35807:SF1">
    <property type="entry name" value="TRANSCRIPTIONAL REGULATOR REDD"/>
    <property type="match status" value="1"/>
</dbReference>
<dbReference type="InterPro" id="IPR002182">
    <property type="entry name" value="NB-ARC"/>
</dbReference>
<dbReference type="RefSeq" id="WP_203862066.1">
    <property type="nucleotide sequence ID" value="NZ_BAAAZQ010000030.1"/>
</dbReference>
<dbReference type="SUPFAM" id="SSF46894">
    <property type="entry name" value="C-terminal effector domain of the bipartite response regulators"/>
    <property type="match status" value="1"/>
</dbReference>
<feature type="domain" description="OmpR/PhoB-type" evidence="6">
    <location>
        <begin position="1"/>
        <end position="100"/>
    </location>
</feature>
<name>A0ABQ4F1H6_9ACTN</name>
<comment type="caution">
    <text evidence="7">The sequence shown here is derived from an EMBL/GenBank/DDBJ whole genome shotgun (WGS) entry which is preliminary data.</text>
</comment>
<dbReference type="SMART" id="SM00028">
    <property type="entry name" value="TPR"/>
    <property type="match status" value="6"/>
</dbReference>
<dbReference type="EMBL" id="BONX01000057">
    <property type="protein sequence ID" value="GIH00776.1"/>
    <property type="molecule type" value="Genomic_DNA"/>
</dbReference>
<dbReference type="InterPro" id="IPR027417">
    <property type="entry name" value="P-loop_NTPase"/>
</dbReference>
<reference evidence="7 8" key="1">
    <citation type="submission" date="2021-01" db="EMBL/GenBank/DDBJ databases">
        <title>Whole genome shotgun sequence of Plantactinospora mayteni NBRC 109088.</title>
        <authorList>
            <person name="Komaki H."/>
            <person name="Tamura T."/>
        </authorList>
    </citation>
    <scope>NUCLEOTIDE SEQUENCE [LARGE SCALE GENOMIC DNA]</scope>
    <source>
        <strain evidence="7 8">NBRC 109088</strain>
    </source>
</reference>
<comment type="similarity">
    <text evidence="1">Belongs to the AfsR/DnrI/RedD regulatory family.</text>
</comment>
<dbReference type="InterPro" id="IPR051677">
    <property type="entry name" value="AfsR-DnrI-RedD_regulator"/>
</dbReference>
<dbReference type="Pfam" id="PF03704">
    <property type="entry name" value="BTAD"/>
    <property type="match status" value="1"/>
</dbReference>
<dbReference type="InterPro" id="IPR011990">
    <property type="entry name" value="TPR-like_helical_dom_sf"/>
</dbReference>
<dbReference type="InterPro" id="IPR005158">
    <property type="entry name" value="BTAD"/>
</dbReference>
<dbReference type="InterPro" id="IPR036388">
    <property type="entry name" value="WH-like_DNA-bd_sf"/>
</dbReference>
<keyword evidence="2" id="KW-0805">Transcription regulation</keyword>
<evidence type="ECO:0000256" key="4">
    <source>
        <dbReference type="ARBA" id="ARBA00023163"/>
    </source>
</evidence>
<dbReference type="Gene3D" id="1.25.40.10">
    <property type="entry name" value="Tetratricopeptide repeat domain"/>
    <property type="match status" value="3"/>
</dbReference>
<dbReference type="Pfam" id="PF00931">
    <property type="entry name" value="NB-ARC"/>
    <property type="match status" value="1"/>
</dbReference>
<accession>A0ABQ4F1H6</accession>
<evidence type="ECO:0000313" key="8">
    <source>
        <dbReference type="Proteomes" id="UP000621500"/>
    </source>
</evidence>
<organism evidence="7 8">
    <name type="scientific">Plantactinospora mayteni</name>
    <dbReference type="NCBI Taxonomy" id="566021"/>
    <lineage>
        <taxon>Bacteria</taxon>
        <taxon>Bacillati</taxon>
        <taxon>Actinomycetota</taxon>
        <taxon>Actinomycetes</taxon>
        <taxon>Micromonosporales</taxon>
        <taxon>Micromonosporaceae</taxon>
        <taxon>Plantactinospora</taxon>
    </lineage>
</organism>
<dbReference type="Proteomes" id="UP000621500">
    <property type="component" value="Unassembled WGS sequence"/>
</dbReference>
<dbReference type="InterPro" id="IPR019734">
    <property type="entry name" value="TPR_rpt"/>
</dbReference>
<dbReference type="Gene3D" id="1.10.10.10">
    <property type="entry name" value="Winged helix-like DNA-binding domain superfamily/Winged helix DNA-binding domain"/>
    <property type="match status" value="1"/>
</dbReference>
<evidence type="ECO:0000313" key="7">
    <source>
        <dbReference type="EMBL" id="GIH00776.1"/>
    </source>
</evidence>
<sequence>MPSPGRPEFAVLGPVEVHVGAASVPLAGPRIRALVAVLALRAGEPVPVWRVIEALWEGDPPAGARNQVQVYISRIRKALLAAGCAGPVVRTRGEAYLLDVEPDRVDALRFARLVAAAEACRTRDGGPAEQAELLREALALWRGNALADVTGAVLGVEAAALEDVRCAAQERRVDLDLARGRHGDLVAELRGAVAERPLHEGFRRRLMLALAGCGQPAEALAAYREGQRLLREELGLDPSEELQETARSILRRTAAPRPDPTGDRRAPVGGRFAAVTSCSLPPAVAGFVGRGTEASALRAGLDRVGDFPAVALVTGAGGIGKSTLGIRVAHELRGTYPDGQLFVDLRGSQADPMPPREALGHLLRGLGVTGALLPDDLTERLLLYRSMSADRRILIMLDDAAHEHQVRPLVPGAGGSAVLLTSRSRLVGLDDATRVELGVLARAESLRLLGSIAGEDRLAAAPVAAGRIARLCGDHPLAVRIAAARLAERPHLRPGRLAAELSDERARLDALRAGDLEVRATLAVSYGGLTEAERRAVRLLSLGDVPDFPAWAAACVLDLPPDEAEGIVERVADARLLDPVVADGGTGEVRYRFHELVRLFGRERAAAEETAAARAEAVRRLLAGYLVAAEEADRMATGIVGAPPLDAPRYPLPEDRLSAIRADPPNWFARELAALVALVRQAATIGEAVAACGLAASMAEFLETRNFYDHWFDTHTQALAAARAVHAVPAILAMVRNLGELHTIRDDHAAAVDCFTEALALSRQTGDLAYTVAALVGLGYLQRLAGHYARSIESFTAAAEAARRDGNRNGEIYAEQGVGAVWFEQGRLDQAATRYTECLRRSRAAGYRAVEAQALRGIGLVRLARGEPADAAESFRQAREISAALGDQLVEAYAVQLLGHAHALTGEYARAEALLRQADRVFERFDSRFGLAMVLVSLATMRLGQHRVEEARALLERACGLWRRLGMPYWGARALDLLAEAHRRTGDGPAADRAAAEARALRVTGAAESVRAAVPTLPGGSVPACR</sequence>
<dbReference type="SUPFAM" id="SSF52540">
    <property type="entry name" value="P-loop containing nucleoside triphosphate hydrolases"/>
    <property type="match status" value="1"/>
</dbReference>
<dbReference type="Gene3D" id="3.40.50.300">
    <property type="entry name" value="P-loop containing nucleotide triphosphate hydrolases"/>
    <property type="match status" value="1"/>
</dbReference>
<dbReference type="InterPro" id="IPR001867">
    <property type="entry name" value="OmpR/PhoB-type_DNA-bd"/>
</dbReference>
<dbReference type="SUPFAM" id="SSF48452">
    <property type="entry name" value="TPR-like"/>
    <property type="match status" value="3"/>
</dbReference>